<keyword evidence="1" id="KW-0051">Antiviral defense</keyword>
<dbReference type="STRING" id="1622118.Lupro_02530"/>
<sequence>MEFRYRYVAQIVVEALTPLAIGSDSLQYDQDAPVDKDFNDLPYIPGTAITGYLQKQLPKLESLFGEKPDSNSDEPKGSNIIVSEAFLMDKKGEVLQQPKIIKDEFLKKYSKLPIRQHTAINEFGAASDGSKFDTEIVFKGSRFKFEIELQVAIKMDADWKTILNAFFQNNFYLGAGEFNNFGELKVIEIKEKAFDLKKDLDNYSGHNVDLNDVDDDIFKPYKKPKINRIYNTCYLKLSGKDSFFHFGAGYGDTEVDNINYSELVLEWSADNKPTWVEKFVIPGTSIKGTLAHRVAFHYNKENNVFVENLIPAFEESVSKQLNKKYKIDNFKLADSIAALEKQKSQLETHLKALEKEALNTAILFEDYIGINNKGVTGLFGTAKDSKKDKGSKGTIIIKDIYLPIDTPQTIFTHNKIDRYTGGTIDTALFNEKVLAIDEVTLSIKSTEKIAETNETTKYLQMTLNDLKKGMLPLGGLVNKGHGIFTELKTTKDETK</sequence>
<accession>A0A120IE11</accession>
<dbReference type="Proteomes" id="UP000059672">
    <property type="component" value="Chromosome"/>
</dbReference>
<dbReference type="EMBL" id="CP013355">
    <property type="protein sequence ID" value="AMC10195.1"/>
    <property type="molecule type" value="Genomic_DNA"/>
</dbReference>
<reference evidence="3 4" key="2">
    <citation type="journal article" date="2016" name="Int. J. Syst. Evol. Microbiol.">
        <title>Lutibacter profundi sp. nov., isolated from a deep-sea hydrothermal system on the Arctic Mid-Ocean Ridge and emended description of the genus Lutibacter.</title>
        <authorList>
            <person name="Le Moine Bauer S."/>
            <person name="Roalkvam I."/>
            <person name="Steen I.H."/>
            <person name="Dahle H."/>
        </authorList>
    </citation>
    <scope>NUCLEOTIDE SEQUENCE [LARGE SCALE GENOMIC DNA]</scope>
    <source>
        <strain evidence="3 4">LP1</strain>
    </source>
</reference>
<gene>
    <name evidence="3" type="ORF">Lupro_02530</name>
</gene>
<feature type="domain" description="CRISPR type III-associated protein" evidence="2">
    <location>
        <begin position="13"/>
        <end position="176"/>
    </location>
</feature>
<dbReference type="KEGG" id="lut:Lupro_02530"/>
<dbReference type="AlphaFoldDB" id="A0A120IE11"/>
<reference evidence="4" key="1">
    <citation type="submission" date="2015-12" db="EMBL/GenBank/DDBJ databases">
        <title>Complete genome sequence of Lutibacter profundus strain LP1.</title>
        <authorList>
            <person name="Wissuwa J."/>
            <person name="Le Moine Bauer S."/>
            <person name="Stokke R."/>
            <person name="Dahle H."/>
            <person name="Steen I.H."/>
        </authorList>
    </citation>
    <scope>NUCLEOTIDE SEQUENCE [LARGE SCALE GENOMIC DNA]</scope>
    <source>
        <strain evidence="4">LP1</strain>
    </source>
</reference>
<evidence type="ECO:0000313" key="4">
    <source>
        <dbReference type="Proteomes" id="UP000059672"/>
    </source>
</evidence>
<name>A0A120IE11_9FLAO</name>
<dbReference type="OrthoDB" id="1063910at2"/>
<evidence type="ECO:0000256" key="1">
    <source>
        <dbReference type="ARBA" id="ARBA00023118"/>
    </source>
</evidence>
<dbReference type="Pfam" id="PF03787">
    <property type="entry name" value="RAMPs"/>
    <property type="match status" value="2"/>
</dbReference>
<proteinExistence type="predicted"/>
<dbReference type="InterPro" id="IPR052216">
    <property type="entry name" value="CRISPR_Csm3_endoribonuclease"/>
</dbReference>
<evidence type="ECO:0000313" key="3">
    <source>
        <dbReference type="EMBL" id="AMC10195.1"/>
    </source>
</evidence>
<keyword evidence="4" id="KW-1185">Reference proteome</keyword>
<dbReference type="RefSeq" id="WP_068206006.1">
    <property type="nucleotide sequence ID" value="NZ_CP013355.1"/>
</dbReference>
<protein>
    <recommendedName>
        <fullName evidence="2">CRISPR type III-associated protein domain-containing protein</fullName>
    </recommendedName>
</protein>
<organism evidence="3 4">
    <name type="scientific">Lutibacter profundi</name>
    <dbReference type="NCBI Taxonomy" id="1622118"/>
    <lineage>
        <taxon>Bacteria</taxon>
        <taxon>Pseudomonadati</taxon>
        <taxon>Bacteroidota</taxon>
        <taxon>Flavobacteriia</taxon>
        <taxon>Flavobacteriales</taxon>
        <taxon>Flavobacteriaceae</taxon>
        <taxon>Lutibacter</taxon>
    </lineage>
</organism>
<dbReference type="PANTHER" id="PTHR35579:SF6">
    <property type="entry name" value="DUF324 DOMAIN-CONTAINING PROTEIN"/>
    <property type="match status" value="1"/>
</dbReference>
<evidence type="ECO:0000259" key="2">
    <source>
        <dbReference type="Pfam" id="PF03787"/>
    </source>
</evidence>
<dbReference type="CDD" id="cd09726">
    <property type="entry name" value="RAMP_I_III"/>
    <property type="match status" value="1"/>
</dbReference>
<feature type="domain" description="CRISPR type III-associated protein" evidence="2">
    <location>
        <begin position="277"/>
        <end position="484"/>
    </location>
</feature>
<dbReference type="PANTHER" id="PTHR35579">
    <property type="entry name" value="CRISPR SYSTEM CMS ENDORIBONUCLEASE CSM3"/>
    <property type="match status" value="1"/>
</dbReference>
<dbReference type="GO" id="GO:0051607">
    <property type="term" value="P:defense response to virus"/>
    <property type="evidence" value="ECO:0007669"/>
    <property type="project" value="UniProtKB-KW"/>
</dbReference>
<dbReference type="InterPro" id="IPR005537">
    <property type="entry name" value="RAMP_III_fam"/>
</dbReference>